<evidence type="ECO:0000313" key="9">
    <source>
        <dbReference type="Proteomes" id="UP000285146"/>
    </source>
</evidence>
<keyword evidence="4" id="KW-0274">FAD</keyword>
<dbReference type="SUPFAM" id="SSF56176">
    <property type="entry name" value="FAD-binding/transporter-associated domain-like"/>
    <property type="match status" value="1"/>
</dbReference>
<evidence type="ECO:0000259" key="7">
    <source>
        <dbReference type="PROSITE" id="PS51387"/>
    </source>
</evidence>
<evidence type="ECO:0000313" key="8">
    <source>
        <dbReference type="EMBL" id="ROV98478.1"/>
    </source>
</evidence>
<comment type="caution">
    <text evidence="8">The sequence shown here is derived from an EMBL/GenBank/DDBJ whole genome shotgun (WGS) entry which is preliminary data.</text>
</comment>
<dbReference type="InterPro" id="IPR016169">
    <property type="entry name" value="FAD-bd_PCMH_sub2"/>
</dbReference>
<dbReference type="Proteomes" id="UP000285146">
    <property type="component" value="Unassembled WGS sequence"/>
</dbReference>
<dbReference type="InterPro" id="IPR006094">
    <property type="entry name" value="Oxid_FAD_bind_N"/>
</dbReference>
<keyword evidence="6" id="KW-0732">Signal</keyword>
<dbReference type="GO" id="GO:0016491">
    <property type="term" value="F:oxidoreductase activity"/>
    <property type="evidence" value="ECO:0007669"/>
    <property type="project" value="UniProtKB-KW"/>
</dbReference>
<evidence type="ECO:0000256" key="6">
    <source>
        <dbReference type="SAM" id="SignalP"/>
    </source>
</evidence>
<dbReference type="Pfam" id="PF01565">
    <property type="entry name" value="FAD_binding_4"/>
    <property type="match status" value="1"/>
</dbReference>
<proteinExistence type="inferred from homology"/>
<dbReference type="InterPro" id="IPR012951">
    <property type="entry name" value="BBE"/>
</dbReference>
<evidence type="ECO:0000256" key="2">
    <source>
        <dbReference type="ARBA" id="ARBA00005466"/>
    </source>
</evidence>
<dbReference type="Gene3D" id="3.30.465.10">
    <property type="match status" value="1"/>
</dbReference>
<keyword evidence="3" id="KW-0285">Flavoprotein</keyword>
<dbReference type="InterPro" id="IPR036318">
    <property type="entry name" value="FAD-bd_PCMH-like_sf"/>
</dbReference>
<evidence type="ECO:0000256" key="1">
    <source>
        <dbReference type="ARBA" id="ARBA00001974"/>
    </source>
</evidence>
<dbReference type="AlphaFoldDB" id="A0A423W5B0"/>
<gene>
    <name evidence="8" type="ORF">VPNG_08539</name>
</gene>
<evidence type="ECO:0000256" key="3">
    <source>
        <dbReference type="ARBA" id="ARBA00022630"/>
    </source>
</evidence>
<dbReference type="STRING" id="1230097.A0A423W5B0"/>
<dbReference type="PANTHER" id="PTHR42973">
    <property type="entry name" value="BINDING OXIDOREDUCTASE, PUTATIVE (AFU_ORTHOLOGUE AFUA_1G17690)-RELATED"/>
    <property type="match status" value="1"/>
</dbReference>
<reference evidence="8 9" key="1">
    <citation type="submission" date="2015-09" db="EMBL/GenBank/DDBJ databases">
        <title>Host preference determinants of Valsa canker pathogens revealed by comparative genomics.</title>
        <authorList>
            <person name="Yin Z."/>
            <person name="Huang L."/>
        </authorList>
    </citation>
    <scope>NUCLEOTIDE SEQUENCE [LARGE SCALE GENOMIC DNA]</scope>
    <source>
        <strain evidence="8 9">SXYLt</strain>
    </source>
</reference>
<dbReference type="PROSITE" id="PS51387">
    <property type="entry name" value="FAD_PCMH"/>
    <property type="match status" value="1"/>
</dbReference>
<evidence type="ECO:0000256" key="5">
    <source>
        <dbReference type="ARBA" id="ARBA00023002"/>
    </source>
</evidence>
<dbReference type="GO" id="GO:0071949">
    <property type="term" value="F:FAD binding"/>
    <property type="evidence" value="ECO:0007669"/>
    <property type="project" value="InterPro"/>
</dbReference>
<name>A0A423W5B0_9PEZI</name>
<sequence length="491" mass="52095">MHSASAVALGASLFGAVTAVPSQSPYSVFTNSSNEWDPQTKFGFPNTTAFTEATTRWNTLIDPSYSIAITPATEDDVVKALKIARSIDLPFLATGGRHSSSITLDQVENGLAIDLTGLDSVDVDSDAATVTIGGGVRFRDILDPVYQAGFQTPVGSCACPGMVGATIGGGIGRYQGLHGLIIDNLLSVRLVTAEGDLIDVSGDSNSDLFWAVRGAAANFGIITSATYQLHPLVNGGDVLSADFVLPASSNASYFDLIEALQDNIPAELATISIVAYNDTADEAQILVNWVYIGPEAEGRLAIAPILDLNPVHQNISVVPYNKLLESAAYGLGSSDCASTPNKGYGVNFRNLSSSTYQSAFQTLNDFYAEHPGGRGSSLELEIFAPQGVQAVAKDATPYPWRDTLGYAGISFTFETAEAEKAGDTSAEQIRSALAATSGYDGLAVYVSYAHGDETLEQYYGDNLQRLIELKSQWDPDSVFRFYHPLPTSTTA</sequence>
<dbReference type="Pfam" id="PF08031">
    <property type="entry name" value="BBE"/>
    <property type="match status" value="1"/>
</dbReference>
<dbReference type="InterPro" id="IPR050416">
    <property type="entry name" value="FAD-linked_Oxidoreductase"/>
</dbReference>
<dbReference type="OrthoDB" id="415825at2759"/>
<accession>A0A423W5B0</accession>
<evidence type="ECO:0000256" key="4">
    <source>
        <dbReference type="ARBA" id="ARBA00022827"/>
    </source>
</evidence>
<feature type="chain" id="PRO_5019075206" description="FAD-binding PCMH-type domain-containing protein" evidence="6">
    <location>
        <begin position="20"/>
        <end position="491"/>
    </location>
</feature>
<protein>
    <recommendedName>
        <fullName evidence="7">FAD-binding PCMH-type domain-containing protein</fullName>
    </recommendedName>
</protein>
<dbReference type="Gene3D" id="3.40.462.20">
    <property type="match status" value="1"/>
</dbReference>
<dbReference type="InterPro" id="IPR016166">
    <property type="entry name" value="FAD-bd_PCMH"/>
</dbReference>
<organism evidence="8 9">
    <name type="scientific">Cytospora leucostoma</name>
    <dbReference type="NCBI Taxonomy" id="1230097"/>
    <lineage>
        <taxon>Eukaryota</taxon>
        <taxon>Fungi</taxon>
        <taxon>Dikarya</taxon>
        <taxon>Ascomycota</taxon>
        <taxon>Pezizomycotina</taxon>
        <taxon>Sordariomycetes</taxon>
        <taxon>Sordariomycetidae</taxon>
        <taxon>Diaporthales</taxon>
        <taxon>Cytosporaceae</taxon>
        <taxon>Cytospora</taxon>
    </lineage>
</organism>
<dbReference type="PANTHER" id="PTHR42973:SF9">
    <property type="entry name" value="FAD-BINDING PCMH-TYPE DOMAIN-CONTAINING PROTEIN-RELATED"/>
    <property type="match status" value="1"/>
</dbReference>
<comment type="similarity">
    <text evidence="2">Belongs to the oxygen-dependent FAD-linked oxidoreductase family.</text>
</comment>
<dbReference type="InParanoid" id="A0A423W5B0"/>
<comment type="cofactor">
    <cofactor evidence="1">
        <name>FAD</name>
        <dbReference type="ChEBI" id="CHEBI:57692"/>
    </cofactor>
</comment>
<keyword evidence="9" id="KW-1185">Reference proteome</keyword>
<feature type="signal peptide" evidence="6">
    <location>
        <begin position="1"/>
        <end position="19"/>
    </location>
</feature>
<feature type="domain" description="FAD-binding PCMH-type" evidence="7">
    <location>
        <begin position="61"/>
        <end position="232"/>
    </location>
</feature>
<keyword evidence="5" id="KW-0560">Oxidoreductase</keyword>
<dbReference type="EMBL" id="LKEB01000061">
    <property type="protein sequence ID" value="ROV98478.1"/>
    <property type="molecule type" value="Genomic_DNA"/>
</dbReference>